<dbReference type="Proteomes" id="UP000095765">
    <property type="component" value="Unassembled WGS sequence"/>
</dbReference>
<sequence>MEKKIYTVTEDTMDDLNDFSCKMEALKGNISMLHSLIWAVADDLDEQAIYQASMLVETLLEIAVIRDTEINEIVHRIETQGSDTDE</sequence>
<name>A0A174TB09_9FIRM</name>
<dbReference type="AlphaFoldDB" id="A0A174TB09"/>
<accession>A0A174TB09</accession>
<proteinExistence type="predicted"/>
<evidence type="ECO:0000313" key="1">
    <source>
        <dbReference type="EMBL" id="CUQ05138.1"/>
    </source>
</evidence>
<evidence type="ECO:0000313" key="2">
    <source>
        <dbReference type="Proteomes" id="UP000095765"/>
    </source>
</evidence>
<dbReference type="EMBL" id="CZBE01000023">
    <property type="protein sequence ID" value="CUQ05138.1"/>
    <property type="molecule type" value="Genomic_DNA"/>
</dbReference>
<gene>
    <name evidence="1" type="ORF">ERS852551_02911</name>
</gene>
<dbReference type="RefSeq" id="WP_055245781.1">
    <property type="nucleotide sequence ID" value="NZ_CABIWA010000017.1"/>
</dbReference>
<protein>
    <submittedName>
        <fullName evidence="1">Uncharacterized protein</fullName>
    </submittedName>
</protein>
<reference evidence="1 2" key="1">
    <citation type="submission" date="2015-09" db="EMBL/GenBank/DDBJ databases">
        <authorList>
            <consortium name="Pathogen Informatics"/>
        </authorList>
    </citation>
    <scope>NUCLEOTIDE SEQUENCE [LARGE SCALE GENOMIC DNA]</scope>
    <source>
        <strain evidence="1 2">2789STDY5834939</strain>
    </source>
</reference>
<organism evidence="1 2">
    <name type="scientific">Anaerotruncus colihominis</name>
    <dbReference type="NCBI Taxonomy" id="169435"/>
    <lineage>
        <taxon>Bacteria</taxon>
        <taxon>Bacillati</taxon>
        <taxon>Bacillota</taxon>
        <taxon>Clostridia</taxon>
        <taxon>Eubacteriales</taxon>
        <taxon>Oscillospiraceae</taxon>
        <taxon>Anaerotruncus</taxon>
    </lineage>
</organism>